<reference evidence="5 6" key="1">
    <citation type="journal article" date="2012" name="J. Bacteriol.">
        <title>Draft Genome Sequence of Novosphingobium nitrogenifigens Y88T.</title>
        <authorList>
            <person name="Strabala T.J."/>
            <person name="Macdonald L."/>
            <person name="Liu V."/>
            <person name="Smit A.M."/>
        </authorList>
    </citation>
    <scope>NUCLEOTIDE SEQUENCE [LARGE SCALE GENOMIC DNA]</scope>
    <source>
        <strain evidence="5 6">DSM 19370</strain>
    </source>
</reference>
<accession>F1ZAR4</accession>
<proteinExistence type="predicted"/>
<dbReference type="PANTHER" id="PTHR11014">
    <property type="entry name" value="PEPTIDASE M20 FAMILY MEMBER"/>
    <property type="match status" value="1"/>
</dbReference>
<feature type="chain" id="PRO_5003272789" evidence="3">
    <location>
        <begin position="26"/>
        <end position="446"/>
    </location>
</feature>
<dbReference type="HOGENOM" id="CLU_023257_6_0_5"/>
<dbReference type="InterPro" id="IPR017439">
    <property type="entry name" value="Amidohydrolase"/>
</dbReference>
<evidence type="ECO:0000256" key="1">
    <source>
        <dbReference type="ARBA" id="ARBA00022801"/>
    </source>
</evidence>
<dbReference type="AlphaFoldDB" id="F1ZAR4"/>
<keyword evidence="5" id="KW-0121">Carboxypeptidase</keyword>
<organism evidence="5 6">
    <name type="scientific">Novosphingobium nitrogenifigens DSM 19370</name>
    <dbReference type="NCBI Taxonomy" id="983920"/>
    <lineage>
        <taxon>Bacteria</taxon>
        <taxon>Pseudomonadati</taxon>
        <taxon>Pseudomonadota</taxon>
        <taxon>Alphaproteobacteria</taxon>
        <taxon>Sphingomonadales</taxon>
        <taxon>Sphingomonadaceae</taxon>
        <taxon>Novosphingobium</taxon>
    </lineage>
</organism>
<name>F1ZAR4_9SPHN</name>
<dbReference type="GO" id="GO:0046872">
    <property type="term" value="F:metal ion binding"/>
    <property type="evidence" value="ECO:0007669"/>
    <property type="project" value="UniProtKB-KW"/>
</dbReference>
<comment type="caution">
    <text evidence="5">The sequence shown here is derived from an EMBL/GenBank/DDBJ whole genome shotgun (WGS) entry which is preliminary data.</text>
</comment>
<feature type="binding site" evidence="2">
    <location>
        <position position="204"/>
    </location>
    <ligand>
        <name>Mn(2+)</name>
        <dbReference type="ChEBI" id="CHEBI:29035"/>
        <label>2</label>
    </ligand>
</feature>
<evidence type="ECO:0000313" key="6">
    <source>
        <dbReference type="Proteomes" id="UP000004728"/>
    </source>
</evidence>
<dbReference type="InterPro" id="IPR036264">
    <property type="entry name" value="Bact_exopeptidase_dim_dom"/>
</dbReference>
<dbReference type="Pfam" id="PF07687">
    <property type="entry name" value="M20_dimer"/>
    <property type="match status" value="1"/>
</dbReference>
<keyword evidence="1" id="KW-0378">Hydrolase</keyword>
<dbReference type="FunCoup" id="F1ZAR4">
    <property type="interactions" value="289"/>
</dbReference>
<keyword evidence="2" id="KW-0479">Metal-binding</keyword>
<feature type="signal peptide" evidence="3">
    <location>
        <begin position="1"/>
        <end position="25"/>
    </location>
</feature>
<feature type="binding site" evidence="2">
    <location>
        <position position="417"/>
    </location>
    <ligand>
        <name>Mn(2+)</name>
        <dbReference type="ChEBI" id="CHEBI:29035"/>
        <label>2</label>
    </ligand>
</feature>
<dbReference type="InParanoid" id="F1ZAR4"/>
<dbReference type="STRING" id="983920.Y88_0353"/>
<comment type="cofactor">
    <cofactor evidence="2">
        <name>Mn(2+)</name>
        <dbReference type="ChEBI" id="CHEBI:29035"/>
    </cofactor>
    <text evidence="2">The Mn(2+) ion enhances activity.</text>
</comment>
<dbReference type="InterPro" id="IPR002933">
    <property type="entry name" value="Peptidase_M20"/>
</dbReference>
<dbReference type="RefSeq" id="WP_008067044.1">
    <property type="nucleotide sequence ID" value="NZ_AQWK01000011.1"/>
</dbReference>
<dbReference type="SUPFAM" id="SSF55031">
    <property type="entry name" value="Bacterial exopeptidase dimerisation domain"/>
    <property type="match status" value="1"/>
</dbReference>
<dbReference type="PIRSF" id="PIRSF005962">
    <property type="entry name" value="Pept_M20D_amidohydro"/>
    <property type="match status" value="1"/>
</dbReference>
<sequence length="446" mass="47409">MKTFALSIMASVAGVALATSAPALAAQPAATKADVDAIVDREWKDLDALYVDLHSHPELAFQEERSAALLAARMRKLGFTVTEHVGKTGVVAVYHNGTGPTVLVRTELDGLPIEEKTGLSYASRAQQKGEDGKPTFVTHACGHDNHMTWWIGTASALVAMKDRWQGTLVFIGQPAEEEVSGAKAMLKDGLFTRFPKPDYGFSAHVDPTLAGTVHVKQGPTTSAVDTILITFKGVGAHGSMPDKGIDPIVEGAHFVTDVQSVIARQKDPWKFGVVTVGSFHAGSVSNIIPDHADLQLTLRSYDPDVRRVMNDGVETTARAVAEMAHAPAPDIRHTFTASPIVNDPALAASSAALLKTALGADKVVLIPETAPGWTASEDYSELVNAGMTRSVYFSIGGYDQAAFDRFKAEGKPVPVNHSPFFAPTHDVAIRTGIETLTLAVLGVTAK</sequence>
<feature type="binding site" evidence="2">
    <location>
        <position position="143"/>
    </location>
    <ligand>
        <name>Mn(2+)</name>
        <dbReference type="ChEBI" id="CHEBI:29035"/>
        <label>2</label>
    </ligand>
</feature>
<dbReference type="OrthoDB" id="9777385at2"/>
<feature type="binding site" evidence="2">
    <location>
        <position position="177"/>
    </location>
    <ligand>
        <name>Mn(2+)</name>
        <dbReference type="ChEBI" id="CHEBI:29035"/>
        <label>2</label>
    </ligand>
</feature>
<dbReference type="PANTHER" id="PTHR11014:SF63">
    <property type="entry name" value="METALLOPEPTIDASE, PUTATIVE (AFU_ORTHOLOGUE AFUA_6G09600)-RELATED"/>
    <property type="match status" value="1"/>
</dbReference>
<feature type="binding site" evidence="2">
    <location>
        <position position="141"/>
    </location>
    <ligand>
        <name>Mn(2+)</name>
        <dbReference type="ChEBI" id="CHEBI:29035"/>
        <label>2</label>
    </ligand>
</feature>
<dbReference type="Pfam" id="PF01546">
    <property type="entry name" value="Peptidase_M20"/>
    <property type="match status" value="1"/>
</dbReference>
<evidence type="ECO:0000256" key="3">
    <source>
        <dbReference type="SAM" id="SignalP"/>
    </source>
</evidence>
<evidence type="ECO:0000259" key="4">
    <source>
        <dbReference type="Pfam" id="PF07687"/>
    </source>
</evidence>
<dbReference type="eggNOG" id="COG1473">
    <property type="taxonomic scope" value="Bacteria"/>
</dbReference>
<protein>
    <submittedName>
        <fullName evidence="5">M20 (Carboxypeptidase Ss1) subfamily protein</fullName>
    </submittedName>
</protein>
<keyword evidence="2" id="KW-0464">Manganese</keyword>
<feature type="domain" description="Peptidase M20 dimerisation" evidence="4">
    <location>
        <begin position="228"/>
        <end position="306"/>
    </location>
</feature>
<dbReference type="Gene3D" id="3.40.630.10">
    <property type="entry name" value="Zn peptidases"/>
    <property type="match status" value="1"/>
</dbReference>
<gene>
    <name evidence="5" type="ORF">Y88_0353</name>
</gene>
<evidence type="ECO:0000313" key="5">
    <source>
        <dbReference type="EMBL" id="EGD58299.1"/>
    </source>
</evidence>
<dbReference type="InterPro" id="IPR011650">
    <property type="entry name" value="Peptidase_M20_dimer"/>
</dbReference>
<keyword evidence="3" id="KW-0732">Signal</keyword>
<keyword evidence="5" id="KW-0645">Protease</keyword>
<evidence type="ECO:0000256" key="2">
    <source>
        <dbReference type="PIRSR" id="PIRSR005962-1"/>
    </source>
</evidence>
<dbReference type="Gene3D" id="3.30.70.360">
    <property type="match status" value="1"/>
</dbReference>
<dbReference type="EMBL" id="AEWJ01000043">
    <property type="protein sequence ID" value="EGD58299.1"/>
    <property type="molecule type" value="Genomic_DNA"/>
</dbReference>
<dbReference type="GO" id="GO:0004180">
    <property type="term" value="F:carboxypeptidase activity"/>
    <property type="evidence" value="ECO:0007669"/>
    <property type="project" value="UniProtKB-KW"/>
</dbReference>
<keyword evidence="6" id="KW-1185">Reference proteome</keyword>
<dbReference type="Proteomes" id="UP000004728">
    <property type="component" value="Unassembled WGS sequence"/>
</dbReference>
<dbReference type="SUPFAM" id="SSF53187">
    <property type="entry name" value="Zn-dependent exopeptidases"/>
    <property type="match status" value="1"/>
</dbReference>
<dbReference type="NCBIfam" id="TIGR01891">
    <property type="entry name" value="amidohydrolases"/>
    <property type="match status" value="1"/>
</dbReference>